<dbReference type="KEGG" id="mmc:Mmcs_0283"/>
<proteinExistence type="predicted"/>
<dbReference type="AlphaFoldDB" id="A0A5Q5BE17"/>
<feature type="chain" id="PRO_5024341207" description="Secreted protein" evidence="1">
    <location>
        <begin position="24"/>
        <end position="134"/>
    </location>
</feature>
<evidence type="ECO:0000256" key="1">
    <source>
        <dbReference type="SAM" id="SignalP"/>
    </source>
</evidence>
<reference evidence="2" key="1">
    <citation type="submission" date="2006-06" db="EMBL/GenBank/DDBJ databases">
        <title>Complete sequence of chromosome of Mycobacterium sp. MCS.</title>
        <authorList>
            <consortium name="US DOE Joint Genome Institute"/>
            <person name="Copeland A."/>
            <person name="Lucas S."/>
            <person name="Lapidus A."/>
            <person name="Barry K."/>
            <person name="Detter J.C."/>
            <person name="Glavina del Rio T."/>
            <person name="Hammon N."/>
            <person name="Israni S."/>
            <person name="Dalin E."/>
            <person name="Tice H."/>
            <person name="Pitluck S."/>
            <person name="Martinez M."/>
            <person name="Schmutz J."/>
            <person name="Larimer F."/>
            <person name="Land M."/>
            <person name="Hauser L."/>
            <person name="Kyrpides N."/>
            <person name="Kim E."/>
            <person name="Miller C.D."/>
            <person name="Hughes J.E."/>
            <person name="Anderson A.J."/>
            <person name="Sims R.C."/>
            <person name="Richardson P."/>
        </authorList>
    </citation>
    <scope>NUCLEOTIDE SEQUENCE [LARGE SCALE GENOMIC DNA]</scope>
    <source>
        <strain evidence="2">MCS</strain>
    </source>
</reference>
<gene>
    <name evidence="2" type="ordered locus">Mmcs_0283</name>
</gene>
<evidence type="ECO:0000313" key="2">
    <source>
        <dbReference type="EMBL" id="ABG06404.1"/>
    </source>
</evidence>
<accession>A0A5Q5BE17</accession>
<sequence precursor="true">MNRFAAPAAIAGLILGMAPQASAQGPVPHHVRYTVTADQPTKADIYYRAVDPPNWADYSHNPYRFSPKAEVVLDPASPWVFDTTLVDPNRWAMVTATSGVGPDQPHFRCELAVDGVVVASHEGPKGALCSQRSW</sequence>
<dbReference type="PIRSF" id="PIRSF021591">
    <property type="entry name" value="UCP021591"/>
    <property type="match status" value="1"/>
</dbReference>
<name>A0A5Q5BE17_MYCSS</name>
<dbReference type="InterPro" id="IPR016793">
    <property type="entry name" value="UCP021591"/>
</dbReference>
<protein>
    <recommendedName>
        <fullName evidence="3">Secreted protein</fullName>
    </recommendedName>
</protein>
<keyword evidence="1" id="KW-0732">Signal</keyword>
<feature type="signal peptide" evidence="1">
    <location>
        <begin position="1"/>
        <end position="23"/>
    </location>
</feature>
<dbReference type="Gene3D" id="2.60.40.2880">
    <property type="entry name" value="MmpS1-5, C-terminal soluble domain"/>
    <property type="match status" value="1"/>
</dbReference>
<dbReference type="InterPro" id="IPR038468">
    <property type="entry name" value="MmpS_C"/>
</dbReference>
<dbReference type="EMBL" id="CP000384">
    <property type="protein sequence ID" value="ABG06404.1"/>
    <property type="molecule type" value="Genomic_DNA"/>
</dbReference>
<organism evidence="2">
    <name type="scientific">Mycobacterium sp. (strain MCS)</name>
    <dbReference type="NCBI Taxonomy" id="164756"/>
    <lineage>
        <taxon>Bacteria</taxon>
        <taxon>Bacillati</taxon>
        <taxon>Actinomycetota</taxon>
        <taxon>Actinomycetes</taxon>
        <taxon>Mycobacteriales</taxon>
        <taxon>Mycobacteriaceae</taxon>
        <taxon>Mycobacterium</taxon>
    </lineage>
</organism>
<evidence type="ECO:0008006" key="3">
    <source>
        <dbReference type="Google" id="ProtNLM"/>
    </source>
</evidence>